<comment type="caution">
    <text evidence="5">The sequence shown here is derived from an EMBL/GenBank/DDBJ whole genome shotgun (WGS) entry which is preliminary data.</text>
</comment>
<evidence type="ECO:0000256" key="3">
    <source>
        <dbReference type="ARBA" id="ARBA00023163"/>
    </source>
</evidence>
<dbReference type="EMBL" id="JBHTJT010000008">
    <property type="protein sequence ID" value="MFD0979390.1"/>
    <property type="molecule type" value="Genomic_DNA"/>
</dbReference>
<keyword evidence="2" id="KW-0238">DNA-binding</keyword>
<keyword evidence="3" id="KW-0804">Transcription</keyword>
<feature type="domain" description="HTH cro/C1-type" evidence="4">
    <location>
        <begin position="11"/>
        <end position="65"/>
    </location>
</feature>
<accession>A0ABW3INN9</accession>
<dbReference type="InterPro" id="IPR010982">
    <property type="entry name" value="Lambda_DNA-bd_dom_sf"/>
</dbReference>
<evidence type="ECO:0000256" key="2">
    <source>
        <dbReference type="ARBA" id="ARBA00023125"/>
    </source>
</evidence>
<evidence type="ECO:0000313" key="6">
    <source>
        <dbReference type="Proteomes" id="UP001597108"/>
    </source>
</evidence>
<dbReference type="Gene3D" id="1.10.260.40">
    <property type="entry name" value="lambda repressor-like DNA-binding domains"/>
    <property type="match status" value="1"/>
</dbReference>
<dbReference type="InterPro" id="IPR050807">
    <property type="entry name" value="TransReg_Diox_bact_type"/>
</dbReference>
<reference evidence="6" key="1">
    <citation type="journal article" date="2019" name="Int. J. Syst. Evol. Microbiol.">
        <title>The Global Catalogue of Microorganisms (GCM) 10K type strain sequencing project: providing services to taxonomists for standard genome sequencing and annotation.</title>
        <authorList>
            <consortium name="The Broad Institute Genomics Platform"/>
            <consortium name="The Broad Institute Genome Sequencing Center for Infectious Disease"/>
            <person name="Wu L."/>
            <person name="Ma J."/>
        </authorList>
    </citation>
    <scope>NUCLEOTIDE SEQUENCE [LARGE SCALE GENOMIC DNA]</scope>
    <source>
        <strain evidence="6">CCUG 60524</strain>
    </source>
</reference>
<organism evidence="5 6">
    <name type="scientific">Tropicimonas aquimaris</name>
    <dbReference type="NCBI Taxonomy" id="914152"/>
    <lineage>
        <taxon>Bacteria</taxon>
        <taxon>Pseudomonadati</taxon>
        <taxon>Pseudomonadota</taxon>
        <taxon>Alphaproteobacteria</taxon>
        <taxon>Rhodobacterales</taxon>
        <taxon>Roseobacteraceae</taxon>
        <taxon>Tropicimonas</taxon>
    </lineage>
</organism>
<keyword evidence="1" id="KW-0805">Transcription regulation</keyword>
<keyword evidence="6" id="KW-1185">Reference proteome</keyword>
<dbReference type="CDD" id="cd00093">
    <property type="entry name" value="HTH_XRE"/>
    <property type="match status" value="1"/>
</dbReference>
<dbReference type="PANTHER" id="PTHR46797">
    <property type="entry name" value="HTH-TYPE TRANSCRIPTIONAL REGULATOR"/>
    <property type="match status" value="1"/>
</dbReference>
<evidence type="ECO:0000256" key="1">
    <source>
        <dbReference type="ARBA" id="ARBA00023015"/>
    </source>
</evidence>
<evidence type="ECO:0000259" key="4">
    <source>
        <dbReference type="PROSITE" id="PS50943"/>
    </source>
</evidence>
<dbReference type="InterPro" id="IPR018653">
    <property type="entry name" value="ScfR_C"/>
</dbReference>
<sequence>MARPSLTGSRIRERRTMTGRKQADLARSVGISASYLNLIEHNRRRIGGKLLSNIARELGVEPSALSEGAEAALLNALREAAADHEGAAEDLPRLEEFVGRFPGWARLLAETRQRATGLEHAVDVLSDRMTHDPFLSASLHEVISTVTAIRSTATILAETRDIDPEWRDRFHRNMAEESARLAESAEALVRYLDEASSTEFAASTPQEELDGWLRQSGYHVAELEDARPTDPEKLVERAENLRSAAARSLALNYLRRYREDAEHMPLGAFQEEARKVGFDPAAVAMRFGVDLGAVFRRLATLPADRIGGEIGLVSCDASGTLTFRKPVDGFPMPRYSAACSLWPLYQALSRPMAPVRRLVEMGGRNPRLFLTYSVCQSRQPAGFDGPQVLEAAMLILPQDMVDTAEAREPLEIGTSCRICPRTACAARREPSIMAEAF</sequence>
<gene>
    <name evidence="5" type="ORF">ACFQ2S_06940</name>
</gene>
<evidence type="ECO:0000313" key="5">
    <source>
        <dbReference type="EMBL" id="MFD0979390.1"/>
    </source>
</evidence>
<protein>
    <submittedName>
        <fullName evidence="5">Short-chain fatty acyl-CoA regulator family protein</fullName>
    </submittedName>
</protein>
<proteinExistence type="predicted"/>
<dbReference type="InterPro" id="IPR001387">
    <property type="entry name" value="Cro/C1-type_HTH"/>
</dbReference>
<dbReference type="RefSeq" id="WP_386073729.1">
    <property type="nucleotide sequence ID" value="NZ_JBHTJT010000008.1"/>
</dbReference>
<dbReference type="Pfam" id="PF01381">
    <property type="entry name" value="HTH_3"/>
    <property type="match status" value="1"/>
</dbReference>
<dbReference type="PROSITE" id="PS50943">
    <property type="entry name" value="HTH_CROC1"/>
    <property type="match status" value="1"/>
</dbReference>
<name>A0ABW3INN9_9RHOB</name>
<dbReference type="SUPFAM" id="SSF47413">
    <property type="entry name" value="lambda repressor-like DNA-binding domains"/>
    <property type="match status" value="1"/>
</dbReference>
<dbReference type="Pfam" id="PF09856">
    <property type="entry name" value="ScfRs"/>
    <property type="match status" value="1"/>
</dbReference>
<dbReference type="SMART" id="SM00530">
    <property type="entry name" value="HTH_XRE"/>
    <property type="match status" value="1"/>
</dbReference>
<dbReference type="Proteomes" id="UP001597108">
    <property type="component" value="Unassembled WGS sequence"/>
</dbReference>
<dbReference type="PANTHER" id="PTHR46797:SF23">
    <property type="entry name" value="HTH-TYPE TRANSCRIPTIONAL REGULATOR SUTR"/>
    <property type="match status" value="1"/>
</dbReference>